<feature type="region of interest" description="Disordered" evidence="2">
    <location>
        <begin position="332"/>
        <end position="430"/>
    </location>
</feature>
<feature type="compositionally biased region" description="Low complexity" evidence="2">
    <location>
        <begin position="390"/>
        <end position="400"/>
    </location>
</feature>
<dbReference type="PANTHER" id="PTHR12353:SF1">
    <property type="entry name" value="DISKS LARGE-ASSOCIATED PROTEIN 5"/>
    <property type="match status" value="1"/>
</dbReference>
<feature type="region of interest" description="Disordered" evidence="2">
    <location>
        <begin position="678"/>
        <end position="713"/>
    </location>
</feature>
<name>A0ABP1Q618_9HEXA</name>
<evidence type="ECO:0000256" key="1">
    <source>
        <dbReference type="ARBA" id="ARBA00008839"/>
    </source>
</evidence>
<dbReference type="Proteomes" id="UP001642540">
    <property type="component" value="Unassembled WGS sequence"/>
</dbReference>
<protein>
    <recommendedName>
        <fullName evidence="5">Disks large-associated protein 1</fullName>
    </recommendedName>
</protein>
<evidence type="ECO:0008006" key="5">
    <source>
        <dbReference type="Google" id="ProtNLM"/>
    </source>
</evidence>
<dbReference type="PANTHER" id="PTHR12353">
    <property type="entry name" value="DISKS LARGE-ASSOCIATED PROTEIN DAP SAP90/PSD-95-ASSOCIATED PROTEIN"/>
    <property type="match status" value="1"/>
</dbReference>
<feature type="compositionally biased region" description="Polar residues" evidence="2">
    <location>
        <begin position="576"/>
        <end position="585"/>
    </location>
</feature>
<sequence>MDIDLKLLGPYAKVYLDGVKANTQKSQPKPNRANFGALHKKQNVRFLLDADGKRQDKRMEMEEKRKSMRSNKFMSKRTPNIAEIANEVNKCLYNEADDSTEISALESSDSSMTMTQEATANGNSKPKLVTGNINSSNNKVTASKIGNQNKVNMTTTNKNLKPVLNSKPLPFSATSQKERDTNRREQLLKWKREKEVADMKSKQTLKQPFKVGVVVGTKSVNSSENLTVNTNAKNSKTFISGSASSIASKNGIVGAPRGPNTVPAARKPLIGTGTAGSDLPSGDARRVTRAMSKAQTITNTGNNVFPTGKFTFSSTHVMKPTIQKMKTLTIAEKGPVSRPGTAPVPSTMSRPVALSQPTKASQASSVKRVEPAQNKKPVPAKCSTIKGNKSASSAVGASASTQKSHSTNAPSNEKTNGPVSVQNNEIKPPEVVKKKLKPKAIDHTYINYNALFSNACAKLGSYSIEWTKILEEKEERTEEVQGDLHSALGKVKLLLQSKLPQFGELLYSYLCQEMDPRPILPCDLEGWWDVVSIQLEAIDKEFKGLTELKQNKWIKVSLPPTNSNSSSQESNDRSSGENQCNTNKPSVPIRRTKPTILAKAQASGGLKAFLAKQRKILTNDEKPDTEIVEPMDVERPPPPPIKEDSFEEEKNVGQDLNASGRTFDGRFFSISSPLAKCTPERNTPKRRGERLSIHRSPAPSFLRTPSRRLSTTNDSSLKRMSFCILGVRQSMGSFNKIGAVPISADDRNTDVENQSEF</sequence>
<evidence type="ECO:0000256" key="2">
    <source>
        <dbReference type="SAM" id="MobiDB-lite"/>
    </source>
</evidence>
<organism evidence="3 4">
    <name type="scientific">Orchesella dallaii</name>
    <dbReference type="NCBI Taxonomy" id="48710"/>
    <lineage>
        <taxon>Eukaryota</taxon>
        <taxon>Metazoa</taxon>
        <taxon>Ecdysozoa</taxon>
        <taxon>Arthropoda</taxon>
        <taxon>Hexapoda</taxon>
        <taxon>Collembola</taxon>
        <taxon>Entomobryomorpha</taxon>
        <taxon>Entomobryoidea</taxon>
        <taxon>Orchesellidae</taxon>
        <taxon>Orchesellinae</taxon>
        <taxon>Orchesella</taxon>
    </lineage>
</organism>
<comment type="caution">
    <text evidence="3">The sequence shown here is derived from an EMBL/GenBank/DDBJ whole genome shotgun (WGS) entry which is preliminary data.</text>
</comment>
<evidence type="ECO:0000313" key="4">
    <source>
        <dbReference type="Proteomes" id="UP001642540"/>
    </source>
</evidence>
<comment type="similarity">
    <text evidence="1">Belongs to the SAPAP family.</text>
</comment>
<dbReference type="EMBL" id="CAXLJM020000022">
    <property type="protein sequence ID" value="CAL8088067.1"/>
    <property type="molecule type" value="Genomic_DNA"/>
</dbReference>
<keyword evidence="4" id="KW-1185">Reference proteome</keyword>
<proteinExistence type="inferred from homology"/>
<feature type="region of interest" description="Disordered" evidence="2">
    <location>
        <begin position="557"/>
        <end position="592"/>
    </location>
</feature>
<feature type="compositionally biased region" description="Polar residues" evidence="2">
    <location>
        <begin position="344"/>
        <end position="365"/>
    </location>
</feature>
<feature type="compositionally biased region" description="Polar residues" evidence="2">
    <location>
        <begin position="401"/>
        <end position="425"/>
    </location>
</feature>
<gene>
    <name evidence="3" type="ORF">ODALV1_LOCUS6937</name>
</gene>
<feature type="compositionally biased region" description="Polar residues" evidence="2">
    <location>
        <begin position="107"/>
        <end position="124"/>
    </location>
</feature>
<dbReference type="Pfam" id="PF03359">
    <property type="entry name" value="GKAP"/>
    <property type="match status" value="1"/>
</dbReference>
<evidence type="ECO:0000313" key="3">
    <source>
        <dbReference type="EMBL" id="CAL8088067.1"/>
    </source>
</evidence>
<dbReference type="InterPro" id="IPR005026">
    <property type="entry name" value="SAPAP"/>
</dbReference>
<accession>A0ABP1Q618</accession>
<feature type="region of interest" description="Disordered" evidence="2">
    <location>
        <begin position="107"/>
        <end position="136"/>
    </location>
</feature>
<reference evidence="3 4" key="1">
    <citation type="submission" date="2024-08" db="EMBL/GenBank/DDBJ databases">
        <authorList>
            <person name="Cucini C."/>
            <person name="Frati F."/>
        </authorList>
    </citation>
    <scope>NUCLEOTIDE SEQUENCE [LARGE SCALE GENOMIC DNA]</scope>
</reference>